<protein>
    <recommendedName>
        <fullName evidence="1">Calcineurin-like phosphoesterase domain-containing protein</fullName>
    </recommendedName>
</protein>
<proteinExistence type="predicted"/>
<dbReference type="Gene3D" id="3.60.21.10">
    <property type="match status" value="1"/>
</dbReference>
<sequence length="168" mass="19471">MKIAVIGDTHFGFDHYGRRQEDALRNAKEAFEIAISEKVDFIIQTGDVFDERLPKPEVISPVIQLLKNVNSKFKGINLVRRISGANEEMVTRSIPPVLMIYGDHDRRPREYVNPVQILHNAELIYYMEKESIVLEKDNQRIAIHGFSNVPHQYARELLEKHNPKKIPN</sequence>
<feature type="non-terminal residue" evidence="2">
    <location>
        <position position="168"/>
    </location>
</feature>
<name>A0A382VH25_9ZZZZ</name>
<evidence type="ECO:0000259" key="1">
    <source>
        <dbReference type="Pfam" id="PF00149"/>
    </source>
</evidence>
<reference evidence="2" key="1">
    <citation type="submission" date="2018-05" db="EMBL/GenBank/DDBJ databases">
        <authorList>
            <person name="Lanie J.A."/>
            <person name="Ng W.-L."/>
            <person name="Kazmierczak K.M."/>
            <person name="Andrzejewski T.M."/>
            <person name="Davidsen T.M."/>
            <person name="Wayne K.J."/>
            <person name="Tettelin H."/>
            <person name="Glass J.I."/>
            <person name="Rusch D."/>
            <person name="Podicherti R."/>
            <person name="Tsui H.-C.T."/>
            <person name="Winkler M.E."/>
        </authorList>
    </citation>
    <scope>NUCLEOTIDE SEQUENCE</scope>
</reference>
<dbReference type="AlphaFoldDB" id="A0A382VH25"/>
<feature type="domain" description="Calcineurin-like phosphoesterase" evidence="1">
    <location>
        <begin position="1"/>
        <end position="126"/>
    </location>
</feature>
<organism evidence="2">
    <name type="scientific">marine metagenome</name>
    <dbReference type="NCBI Taxonomy" id="408172"/>
    <lineage>
        <taxon>unclassified sequences</taxon>
        <taxon>metagenomes</taxon>
        <taxon>ecological metagenomes</taxon>
    </lineage>
</organism>
<dbReference type="GO" id="GO:0016787">
    <property type="term" value="F:hydrolase activity"/>
    <property type="evidence" value="ECO:0007669"/>
    <property type="project" value="InterPro"/>
</dbReference>
<dbReference type="SUPFAM" id="SSF56300">
    <property type="entry name" value="Metallo-dependent phosphatases"/>
    <property type="match status" value="1"/>
</dbReference>
<dbReference type="InterPro" id="IPR050535">
    <property type="entry name" value="DNA_Repair-Maintenance_Comp"/>
</dbReference>
<dbReference type="PANTHER" id="PTHR30337:SF0">
    <property type="entry name" value="NUCLEASE SBCCD SUBUNIT D"/>
    <property type="match status" value="1"/>
</dbReference>
<dbReference type="InterPro" id="IPR029052">
    <property type="entry name" value="Metallo-depent_PP-like"/>
</dbReference>
<dbReference type="PANTHER" id="PTHR30337">
    <property type="entry name" value="COMPONENT OF ATP-DEPENDENT DSDNA EXONUCLEASE"/>
    <property type="match status" value="1"/>
</dbReference>
<dbReference type="Pfam" id="PF00149">
    <property type="entry name" value="Metallophos"/>
    <property type="match status" value="1"/>
</dbReference>
<gene>
    <name evidence="2" type="ORF">METZ01_LOCUS398052</name>
</gene>
<evidence type="ECO:0000313" key="2">
    <source>
        <dbReference type="EMBL" id="SVD45198.1"/>
    </source>
</evidence>
<dbReference type="EMBL" id="UINC01151533">
    <property type="protein sequence ID" value="SVD45198.1"/>
    <property type="molecule type" value="Genomic_DNA"/>
</dbReference>
<accession>A0A382VH25</accession>
<dbReference type="InterPro" id="IPR004843">
    <property type="entry name" value="Calcineurin-like_PHP"/>
</dbReference>